<accession>A0A6I6F7I9</accession>
<dbReference type="InterPro" id="IPR025339">
    <property type="entry name" value="DUF4245"/>
</dbReference>
<dbReference type="Proteomes" id="UP000422572">
    <property type="component" value="Chromosome"/>
</dbReference>
<dbReference type="Pfam" id="PF14030">
    <property type="entry name" value="DUF4245"/>
    <property type="match status" value="1"/>
</dbReference>
<protein>
    <submittedName>
        <fullName evidence="3">DUF4245 domain-containing protein</fullName>
    </submittedName>
</protein>
<proteinExistence type="predicted"/>
<evidence type="ECO:0000256" key="1">
    <source>
        <dbReference type="SAM" id="MobiDB-lite"/>
    </source>
</evidence>
<reference evidence="3 4" key="1">
    <citation type="submission" date="2018-12" db="EMBL/GenBank/DDBJ databases">
        <title>Complete genome sequence of Streptomyces ficellus NRRL8067, the producer of ficellomycin, feldamycin and nojirimycin.</title>
        <authorList>
            <person name="Zhang H."/>
            <person name="Yue R."/>
            <person name="Liu Y."/>
            <person name="Li M."/>
            <person name="Mu H."/>
            <person name="Zhang J."/>
        </authorList>
    </citation>
    <scope>NUCLEOTIDE SEQUENCE [LARGE SCALE GENOMIC DNA]</scope>
    <source>
        <strain evidence="3 4">NRRL 8067</strain>
    </source>
</reference>
<feature type="compositionally biased region" description="Low complexity" evidence="1">
    <location>
        <begin position="174"/>
        <end position="189"/>
    </location>
</feature>
<sequence>MAGMRGKQTVRGMFQSMAVICAAAGVIYLFIPHDEKADPIRAVDYRVELVTAQRAAPYPVLAPEGLAKDWTPTSVAYDREEGNAWHLGFLTPDRQYVAVEQSTAASGKYIAGVTHDARDTGRTQAVAGRAWQRWEGPKYDALVLRDKGVTTVVTGTATWEQLARMASALRPAEVPGATGAPSAAGTPPVTNAPSAPATP</sequence>
<evidence type="ECO:0000313" key="4">
    <source>
        <dbReference type="Proteomes" id="UP000422572"/>
    </source>
</evidence>
<name>A0A6I6F7I9_9ACTN</name>
<keyword evidence="4" id="KW-1185">Reference proteome</keyword>
<dbReference type="RefSeq" id="WP_156692576.1">
    <property type="nucleotide sequence ID" value="NZ_CP034279.1"/>
</dbReference>
<dbReference type="AlphaFoldDB" id="A0A6I6F7I9"/>
<gene>
    <name evidence="3" type="ORF">EIZ62_11400</name>
</gene>
<keyword evidence="2" id="KW-0812">Transmembrane</keyword>
<dbReference type="OrthoDB" id="5146801at2"/>
<organism evidence="3 4">
    <name type="scientific">Streptomyces ficellus</name>
    <dbReference type="NCBI Taxonomy" id="1977088"/>
    <lineage>
        <taxon>Bacteria</taxon>
        <taxon>Bacillati</taxon>
        <taxon>Actinomycetota</taxon>
        <taxon>Actinomycetes</taxon>
        <taxon>Kitasatosporales</taxon>
        <taxon>Streptomycetaceae</taxon>
        <taxon>Streptomyces</taxon>
    </lineage>
</organism>
<evidence type="ECO:0000256" key="2">
    <source>
        <dbReference type="SAM" id="Phobius"/>
    </source>
</evidence>
<feature type="transmembrane region" description="Helical" evidence="2">
    <location>
        <begin position="12"/>
        <end position="31"/>
    </location>
</feature>
<dbReference type="KEGG" id="sfic:EIZ62_11400"/>
<keyword evidence="2" id="KW-1133">Transmembrane helix</keyword>
<dbReference type="EMBL" id="CP034279">
    <property type="protein sequence ID" value="QGV78784.1"/>
    <property type="molecule type" value="Genomic_DNA"/>
</dbReference>
<keyword evidence="2" id="KW-0472">Membrane</keyword>
<feature type="region of interest" description="Disordered" evidence="1">
    <location>
        <begin position="173"/>
        <end position="199"/>
    </location>
</feature>
<evidence type="ECO:0000313" key="3">
    <source>
        <dbReference type="EMBL" id="QGV78784.1"/>
    </source>
</evidence>